<comment type="function">
    <text evidence="6">Component of the sequence-specific heterotrimeric transcription factor (NF-Y) which specifically recognizes a 5'-CCAAT-3' box motif found in the promoters of its target genes.</text>
</comment>
<evidence type="ECO:0000256" key="4">
    <source>
        <dbReference type="ARBA" id="ARBA00023163"/>
    </source>
</evidence>
<evidence type="ECO:0000256" key="7">
    <source>
        <dbReference type="SAM" id="MobiDB-lite"/>
    </source>
</evidence>
<evidence type="ECO:0000256" key="2">
    <source>
        <dbReference type="ARBA" id="ARBA00023015"/>
    </source>
</evidence>
<dbReference type="InterPro" id="IPR001289">
    <property type="entry name" value="NFYA"/>
</dbReference>
<dbReference type="PROSITE" id="PS51152">
    <property type="entry name" value="NFYA_HAP2_2"/>
    <property type="match status" value="1"/>
</dbReference>
<feature type="region of interest" description="Disordered" evidence="7">
    <location>
        <begin position="55"/>
        <end position="109"/>
    </location>
</feature>
<dbReference type="EMBL" id="JAZAVJ010000284">
    <property type="protein sequence ID" value="KAK7402757.1"/>
    <property type="molecule type" value="Genomic_DNA"/>
</dbReference>
<dbReference type="PRINTS" id="PR00616">
    <property type="entry name" value="CCAATSUBUNTB"/>
</dbReference>
<evidence type="ECO:0000256" key="5">
    <source>
        <dbReference type="ARBA" id="ARBA00023242"/>
    </source>
</evidence>
<comment type="similarity">
    <text evidence="6">Belongs to the NFYA/HAP2 subunit family.</text>
</comment>
<dbReference type="PANTHER" id="PTHR12632">
    <property type="entry name" value="TRANSCRIPTION FACTOR NF-Y ALPHA-RELATED"/>
    <property type="match status" value="1"/>
</dbReference>
<proteinExistence type="inferred from homology"/>
<evidence type="ECO:0000313" key="9">
    <source>
        <dbReference type="Proteomes" id="UP001498476"/>
    </source>
</evidence>
<dbReference type="Pfam" id="PF02045">
    <property type="entry name" value="CBFB_NFYA"/>
    <property type="match status" value="1"/>
</dbReference>
<evidence type="ECO:0000256" key="3">
    <source>
        <dbReference type="ARBA" id="ARBA00023125"/>
    </source>
</evidence>
<reference evidence="8 9" key="1">
    <citation type="journal article" date="2025" name="Microbiol. Resour. Announc.">
        <title>Draft genome sequences for Neonectria magnoliae and Neonectria punicea, canker pathogens of Liriodendron tulipifera and Acer saccharum in West Virginia.</title>
        <authorList>
            <person name="Petronek H.M."/>
            <person name="Kasson M.T."/>
            <person name="Metheny A.M."/>
            <person name="Stauder C.M."/>
            <person name="Lovett B."/>
            <person name="Lynch S.C."/>
            <person name="Garnas J.R."/>
            <person name="Kasson L.R."/>
            <person name="Stajich J.E."/>
        </authorList>
    </citation>
    <scope>NUCLEOTIDE SEQUENCE [LARGE SCALE GENOMIC DNA]</scope>
    <source>
        <strain evidence="8 9">NRRL 64653</strain>
    </source>
</reference>
<name>A0ABR1GLI2_9HYPO</name>
<keyword evidence="2 6" id="KW-0805">Transcription regulation</keyword>
<organism evidence="8 9">
    <name type="scientific">Neonectria punicea</name>
    <dbReference type="NCBI Taxonomy" id="979145"/>
    <lineage>
        <taxon>Eukaryota</taxon>
        <taxon>Fungi</taxon>
        <taxon>Dikarya</taxon>
        <taxon>Ascomycota</taxon>
        <taxon>Pezizomycotina</taxon>
        <taxon>Sordariomycetes</taxon>
        <taxon>Hypocreomycetidae</taxon>
        <taxon>Hypocreales</taxon>
        <taxon>Nectriaceae</taxon>
        <taxon>Neonectria</taxon>
    </lineage>
</organism>
<dbReference type="SMART" id="SM00521">
    <property type="entry name" value="CBF"/>
    <property type="match status" value="1"/>
</dbReference>
<evidence type="ECO:0000313" key="8">
    <source>
        <dbReference type="EMBL" id="KAK7402757.1"/>
    </source>
</evidence>
<keyword evidence="5 6" id="KW-0539">Nucleus</keyword>
<feature type="region of interest" description="Disordered" evidence="7">
    <location>
        <begin position="1"/>
        <end position="30"/>
    </location>
</feature>
<keyword evidence="3 6" id="KW-0238">DNA-binding</keyword>
<accession>A0ABR1GLI2</accession>
<dbReference type="Proteomes" id="UP001498476">
    <property type="component" value="Unassembled WGS sequence"/>
</dbReference>
<comment type="caution">
    <text evidence="8">The sequence shown here is derived from an EMBL/GenBank/DDBJ whole genome shotgun (WGS) entry which is preliminary data.</text>
</comment>
<feature type="compositionally biased region" description="Basic and acidic residues" evidence="7">
    <location>
        <begin position="87"/>
        <end position="100"/>
    </location>
</feature>
<comment type="subunit">
    <text evidence="6">Heterotrimer.</text>
</comment>
<evidence type="ECO:0000256" key="6">
    <source>
        <dbReference type="RuleBase" id="RU367155"/>
    </source>
</evidence>
<keyword evidence="4 6" id="KW-0804">Transcription</keyword>
<keyword evidence="9" id="KW-1185">Reference proteome</keyword>
<evidence type="ECO:0000256" key="1">
    <source>
        <dbReference type="ARBA" id="ARBA00004123"/>
    </source>
</evidence>
<dbReference type="Gene3D" id="6.10.250.2430">
    <property type="match status" value="1"/>
</dbReference>
<comment type="subcellular location">
    <subcellularLocation>
        <location evidence="1 6">Nucleus</location>
    </subcellularLocation>
</comment>
<protein>
    <recommendedName>
        <fullName evidence="6">Transcriptional activator HAP2</fullName>
    </recommendedName>
</protein>
<gene>
    <name evidence="8" type="primary">HAP2_2</name>
    <name evidence="8" type="ORF">QQX98_011491</name>
</gene>
<sequence length="109" mass="12714">MNTPYPTHHSIPFTSQAHIPETKPTETEETPLYVNAKQFHRILKRRVARQKLEEQFKSTAKQRKPYLHESRHNHAMRRPRGPGGRFLTKEELAARERDPGHVNGLENNG</sequence>